<protein>
    <submittedName>
        <fullName evidence="4">Putative membrane protein</fullName>
    </submittedName>
</protein>
<dbReference type="AlphaFoldDB" id="A0A0K8J2F2"/>
<dbReference type="OrthoDB" id="3292458at2"/>
<keyword evidence="2" id="KW-1133">Transmembrane helix</keyword>
<feature type="transmembrane region" description="Helical" evidence="2">
    <location>
        <begin position="235"/>
        <end position="255"/>
    </location>
</feature>
<evidence type="ECO:0000256" key="2">
    <source>
        <dbReference type="SAM" id="Phobius"/>
    </source>
</evidence>
<keyword evidence="2" id="KW-0472">Membrane</keyword>
<dbReference type="InterPro" id="IPR018392">
    <property type="entry name" value="LysM"/>
</dbReference>
<evidence type="ECO:0000313" key="4">
    <source>
        <dbReference type="EMBL" id="CUH91667.1"/>
    </source>
</evidence>
<name>A0A0K8J2F2_9FIRM</name>
<evidence type="ECO:0000259" key="3">
    <source>
        <dbReference type="PROSITE" id="PS51782"/>
    </source>
</evidence>
<dbReference type="CDD" id="cd00118">
    <property type="entry name" value="LysM"/>
    <property type="match status" value="1"/>
</dbReference>
<keyword evidence="2" id="KW-0812">Transmembrane</keyword>
<dbReference type="RefSeq" id="WP_058257121.1">
    <property type="nucleotide sequence ID" value="NZ_LN879430.1"/>
</dbReference>
<dbReference type="SUPFAM" id="SSF54106">
    <property type="entry name" value="LysM domain"/>
    <property type="match status" value="1"/>
</dbReference>
<feature type="compositionally biased region" description="Basic and acidic residues" evidence="1">
    <location>
        <begin position="332"/>
        <end position="379"/>
    </location>
</feature>
<sequence>MIESVYSNDNTEINGTGRVQANFKMPKNIRQIGKSNVSKKIYVEDYVMTFTKQLAGEDYSSCRVAVLLGHYVSLEQGRCIFISGAVEVEDIDIKDEIVFTNDHWTAIYENIKKYFVESEIVGWFLGGPGYILEDKERILKAHIDNFAGQDKTLLTYDNMEKEEAFYFYENGALCRQEGYYIYYEKNEKMQDYMIEHKQKPSEEAQYDDRVSREIRTIFENKKPQTDDENKSINRLMYAAGTLLAVIILVVGAAILSNYDQMKNMQDTLNSLSQNLKEVESVFLKNEDAQVSQDIVSQDIIEAKNEQPTSIPSDTEESLDIEVISGEVTPLPEKSEKEEIKEEEKEDKNQDKKDKKDSEDGSSSDKNDKKQAEAEKEQSQVEHQINQVEATGGQDLVSSEGEVKYYTVKAGDSLAGISYKLYNSANYISKIKELNNIEDEDMIYIGQKLIVP</sequence>
<feature type="region of interest" description="Disordered" evidence="1">
    <location>
        <begin position="302"/>
        <end position="381"/>
    </location>
</feature>
<dbReference type="Gene3D" id="3.10.350.10">
    <property type="entry name" value="LysM domain"/>
    <property type="match status" value="1"/>
</dbReference>
<feature type="domain" description="LysM" evidence="3">
    <location>
        <begin position="403"/>
        <end position="450"/>
    </location>
</feature>
<dbReference type="PROSITE" id="PS51782">
    <property type="entry name" value="LYSM"/>
    <property type="match status" value="1"/>
</dbReference>
<dbReference type="InterPro" id="IPR036779">
    <property type="entry name" value="LysM_dom_sf"/>
</dbReference>
<reference evidence="5" key="1">
    <citation type="submission" date="2015-09" db="EMBL/GenBank/DDBJ databases">
        <authorList>
            <person name="Wibberg D."/>
        </authorList>
    </citation>
    <scope>NUCLEOTIDE SEQUENCE [LARGE SCALE GENOMIC DNA]</scope>
    <source>
        <strain evidence="5">SD1D</strain>
    </source>
</reference>
<organism evidence="4 5">
    <name type="scientific">Herbinix luporum</name>
    <dbReference type="NCBI Taxonomy" id="1679721"/>
    <lineage>
        <taxon>Bacteria</taxon>
        <taxon>Bacillati</taxon>
        <taxon>Bacillota</taxon>
        <taxon>Clostridia</taxon>
        <taxon>Lachnospirales</taxon>
        <taxon>Lachnospiraceae</taxon>
        <taxon>Herbinix</taxon>
    </lineage>
</organism>
<proteinExistence type="predicted"/>
<gene>
    <name evidence="4" type="ORF">SD1D_0105</name>
</gene>
<keyword evidence="5" id="KW-1185">Reference proteome</keyword>
<evidence type="ECO:0000256" key="1">
    <source>
        <dbReference type="SAM" id="MobiDB-lite"/>
    </source>
</evidence>
<accession>A0A0K8J2F2</accession>
<dbReference type="EMBL" id="LN879430">
    <property type="protein sequence ID" value="CUH91667.1"/>
    <property type="molecule type" value="Genomic_DNA"/>
</dbReference>
<dbReference type="Proteomes" id="UP000196053">
    <property type="component" value="Chromosome I"/>
</dbReference>
<dbReference type="KEGG" id="hsd:SD1D_0105"/>
<dbReference type="Pfam" id="PF01476">
    <property type="entry name" value="LysM"/>
    <property type="match status" value="1"/>
</dbReference>
<evidence type="ECO:0000313" key="5">
    <source>
        <dbReference type="Proteomes" id="UP000196053"/>
    </source>
</evidence>
<dbReference type="SMART" id="SM00257">
    <property type="entry name" value="LysM"/>
    <property type="match status" value="1"/>
</dbReference>